<protein>
    <recommendedName>
        <fullName evidence="3">Lanthionine synthetase C-like protein</fullName>
    </recommendedName>
</protein>
<dbReference type="Pfam" id="PF05147">
    <property type="entry name" value="LANC_like"/>
    <property type="match status" value="1"/>
</dbReference>
<dbReference type="AlphaFoldDB" id="A0A364K2D3"/>
<dbReference type="InterPro" id="IPR012341">
    <property type="entry name" value="6hp_glycosidase-like_sf"/>
</dbReference>
<sequence>MKRLYPFLKYINEDFIKEEIRTAVQTTLKQELFSDNHSLCHGYLRNLDFLLKAMEVVDGFQKDFNYFVSNVFKSIKEHGWICGTPSNIEIPGLMTGLSGIGYNLLRFAYPDIPSVLGLEFFESERKGEGF</sequence>
<dbReference type="GO" id="GO:0005975">
    <property type="term" value="P:carbohydrate metabolic process"/>
    <property type="evidence" value="ECO:0007669"/>
    <property type="project" value="InterPro"/>
</dbReference>
<dbReference type="InterPro" id="IPR007822">
    <property type="entry name" value="LANC-like"/>
</dbReference>
<accession>A0A364K2D3</accession>
<comment type="caution">
    <text evidence="1">The sequence shown here is derived from an EMBL/GenBank/DDBJ whole genome shotgun (WGS) entry which is preliminary data.</text>
</comment>
<evidence type="ECO:0008006" key="3">
    <source>
        <dbReference type="Google" id="ProtNLM"/>
    </source>
</evidence>
<organism evidence="1 2">
    <name type="scientific">Thermoflavimicrobium daqui</name>
    <dbReference type="NCBI Taxonomy" id="2137476"/>
    <lineage>
        <taxon>Bacteria</taxon>
        <taxon>Bacillati</taxon>
        <taxon>Bacillota</taxon>
        <taxon>Bacilli</taxon>
        <taxon>Bacillales</taxon>
        <taxon>Thermoactinomycetaceae</taxon>
        <taxon>Thermoflavimicrobium</taxon>
    </lineage>
</organism>
<dbReference type="GO" id="GO:0031179">
    <property type="term" value="P:peptide modification"/>
    <property type="evidence" value="ECO:0007669"/>
    <property type="project" value="InterPro"/>
</dbReference>
<evidence type="ECO:0000313" key="1">
    <source>
        <dbReference type="EMBL" id="RAL22566.1"/>
    </source>
</evidence>
<evidence type="ECO:0000313" key="2">
    <source>
        <dbReference type="Proteomes" id="UP000251213"/>
    </source>
</evidence>
<dbReference type="Proteomes" id="UP000251213">
    <property type="component" value="Unassembled WGS sequence"/>
</dbReference>
<keyword evidence="2" id="KW-1185">Reference proteome</keyword>
<gene>
    <name evidence="1" type="ORF">DL897_14235</name>
</gene>
<dbReference type="Gene3D" id="1.50.10.10">
    <property type="match status" value="1"/>
</dbReference>
<proteinExistence type="predicted"/>
<dbReference type="SUPFAM" id="SSF158745">
    <property type="entry name" value="LanC-like"/>
    <property type="match status" value="1"/>
</dbReference>
<dbReference type="EMBL" id="QJKK01000009">
    <property type="protein sequence ID" value="RAL22566.1"/>
    <property type="molecule type" value="Genomic_DNA"/>
</dbReference>
<name>A0A364K2D3_9BACL</name>
<reference evidence="1 2" key="1">
    <citation type="submission" date="2018-06" db="EMBL/GenBank/DDBJ databases">
        <title>Thermoflavimicrobium daqus sp. nov., a thermophilic microbe isolated from Moutai-flavour Daqu.</title>
        <authorList>
            <person name="Wang X."/>
            <person name="Zhou H."/>
        </authorList>
    </citation>
    <scope>NUCLEOTIDE SEQUENCE [LARGE SCALE GENOMIC DNA]</scope>
    <source>
        <strain evidence="1 2">FBKL4.011</strain>
    </source>
</reference>
<reference evidence="1 2" key="2">
    <citation type="submission" date="2018-06" db="EMBL/GenBank/DDBJ databases">
        <authorList>
            <person name="Zhirakovskaya E."/>
        </authorList>
    </citation>
    <scope>NUCLEOTIDE SEQUENCE [LARGE SCALE GENOMIC DNA]</scope>
    <source>
        <strain evidence="1 2">FBKL4.011</strain>
    </source>
</reference>
<dbReference type="OrthoDB" id="9148343at2"/>